<reference evidence="8" key="2">
    <citation type="submission" date="2020-09" db="EMBL/GenBank/DDBJ databases">
        <authorList>
            <person name="Sun Q."/>
            <person name="Ohkuma M."/>
        </authorList>
    </citation>
    <scope>NUCLEOTIDE SEQUENCE</scope>
    <source>
        <strain evidence="8">JCM 13064</strain>
    </source>
</reference>
<dbReference type="NCBIfam" id="TIGR02983">
    <property type="entry name" value="SigE-fam_strep"/>
    <property type="match status" value="1"/>
</dbReference>
<dbReference type="Proteomes" id="UP000645217">
    <property type="component" value="Unassembled WGS sequence"/>
</dbReference>
<dbReference type="Pfam" id="PF04542">
    <property type="entry name" value="Sigma70_r2"/>
    <property type="match status" value="1"/>
</dbReference>
<dbReference type="InterPro" id="IPR014325">
    <property type="entry name" value="RNA_pol_sigma-E_actinobac"/>
</dbReference>
<dbReference type="Pfam" id="PF04545">
    <property type="entry name" value="Sigma70_r4"/>
    <property type="match status" value="1"/>
</dbReference>
<keyword evidence="4" id="KW-0238">DNA-binding</keyword>
<comment type="similarity">
    <text evidence="1">Belongs to the sigma-70 factor family. ECF subfamily.</text>
</comment>
<organism evidence="8 9">
    <name type="scientific">Sphaerisporangium melleum</name>
    <dbReference type="NCBI Taxonomy" id="321316"/>
    <lineage>
        <taxon>Bacteria</taxon>
        <taxon>Bacillati</taxon>
        <taxon>Actinomycetota</taxon>
        <taxon>Actinomycetes</taxon>
        <taxon>Streptosporangiales</taxon>
        <taxon>Streptosporangiaceae</taxon>
        <taxon>Sphaerisporangium</taxon>
    </lineage>
</organism>
<dbReference type="NCBIfam" id="TIGR02937">
    <property type="entry name" value="sigma70-ECF"/>
    <property type="match status" value="1"/>
</dbReference>
<dbReference type="InterPro" id="IPR014284">
    <property type="entry name" value="RNA_pol_sigma-70_dom"/>
</dbReference>
<dbReference type="Gene3D" id="1.10.1740.10">
    <property type="match status" value="1"/>
</dbReference>
<sequence>MSAVEYGGRSNLEPFAGVDSYMDRYEGFHEFVRTRQQSLMRTAYLLTGNPHLAEDLLQTVLTRVASHWTKLAKDGNPEAYARKALVNQTISWRRRKQVEFPRAELPETAEPGQPHDEATARRLALRHALAKLTPKQRAVIVLRFYEDRSEHETAQLMDVSVGTVKSQTSYALSKLRALAPKEVYR</sequence>
<dbReference type="PANTHER" id="PTHR43133:SF50">
    <property type="entry name" value="ECF RNA POLYMERASE SIGMA FACTOR SIGM"/>
    <property type="match status" value="1"/>
</dbReference>
<evidence type="ECO:0000256" key="2">
    <source>
        <dbReference type="ARBA" id="ARBA00023015"/>
    </source>
</evidence>
<accession>A0A917VVR5</accession>
<feature type="domain" description="RNA polymerase sigma-70 region 4" evidence="7">
    <location>
        <begin position="128"/>
        <end position="177"/>
    </location>
</feature>
<dbReference type="PANTHER" id="PTHR43133">
    <property type="entry name" value="RNA POLYMERASE ECF-TYPE SIGMA FACTO"/>
    <property type="match status" value="1"/>
</dbReference>
<evidence type="ECO:0000259" key="7">
    <source>
        <dbReference type="Pfam" id="PF04545"/>
    </source>
</evidence>
<keyword evidence="3" id="KW-0731">Sigma factor</keyword>
<keyword evidence="5" id="KW-0804">Transcription</keyword>
<evidence type="ECO:0000256" key="1">
    <source>
        <dbReference type="ARBA" id="ARBA00010641"/>
    </source>
</evidence>
<dbReference type="InterPro" id="IPR013325">
    <property type="entry name" value="RNA_pol_sigma_r2"/>
</dbReference>
<dbReference type="AlphaFoldDB" id="A0A917VVR5"/>
<dbReference type="InterPro" id="IPR039425">
    <property type="entry name" value="RNA_pol_sigma-70-like"/>
</dbReference>
<keyword evidence="2" id="KW-0805">Transcription regulation</keyword>
<keyword evidence="9" id="KW-1185">Reference proteome</keyword>
<dbReference type="InterPro" id="IPR036388">
    <property type="entry name" value="WH-like_DNA-bd_sf"/>
</dbReference>
<protein>
    <submittedName>
        <fullName evidence="8">RNA polymerase sigma factor</fullName>
    </submittedName>
</protein>
<dbReference type="GO" id="GO:0003677">
    <property type="term" value="F:DNA binding"/>
    <property type="evidence" value="ECO:0007669"/>
    <property type="project" value="UniProtKB-KW"/>
</dbReference>
<dbReference type="InterPro" id="IPR007627">
    <property type="entry name" value="RNA_pol_sigma70_r2"/>
</dbReference>
<gene>
    <name evidence="8" type="ORF">GCM10007964_71160</name>
</gene>
<evidence type="ECO:0000259" key="6">
    <source>
        <dbReference type="Pfam" id="PF04542"/>
    </source>
</evidence>
<evidence type="ECO:0000313" key="9">
    <source>
        <dbReference type="Proteomes" id="UP000645217"/>
    </source>
</evidence>
<evidence type="ECO:0000256" key="4">
    <source>
        <dbReference type="ARBA" id="ARBA00023125"/>
    </source>
</evidence>
<dbReference type="InterPro" id="IPR013324">
    <property type="entry name" value="RNA_pol_sigma_r3/r4-like"/>
</dbReference>
<evidence type="ECO:0000256" key="5">
    <source>
        <dbReference type="ARBA" id="ARBA00023163"/>
    </source>
</evidence>
<dbReference type="GO" id="GO:0006352">
    <property type="term" value="P:DNA-templated transcription initiation"/>
    <property type="evidence" value="ECO:0007669"/>
    <property type="project" value="InterPro"/>
</dbReference>
<dbReference type="InterPro" id="IPR007630">
    <property type="entry name" value="RNA_pol_sigma70_r4"/>
</dbReference>
<dbReference type="SUPFAM" id="SSF88659">
    <property type="entry name" value="Sigma3 and sigma4 domains of RNA polymerase sigma factors"/>
    <property type="match status" value="1"/>
</dbReference>
<feature type="domain" description="RNA polymerase sigma-70 region 2" evidence="6">
    <location>
        <begin position="32"/>
        <end position="97"/>
    </location>
</feature>
<dbReference type="Gene3D" id="1.10.10.10">
    <property type="entry name" value="Winged helix-like DNA-binding domain superfamily/Winged helix DNA-binding domain"/>
    <property type="match status" value="1"/>
</dbReference>
<name>A0A917VVR5_9ACTN</name>
<dbReference type="EMBL" id="BMNT01000063">
    <property type="protein sequence ID" value="GGL18907.1"/>
    <property type="molecule type" value="Genomic_DNA"/>
</dbReference>
<proteinExistence type="inferred from homology"/>
<dbReference type="GO" id="GO:0016987">
    <property type="term" value="F:sigma factor activity"/>
    <property type="evidence" value="ECO:0007669"/>
    <property type="project" value="UniProtKB-KW"/>
</dbReference>
<reference evidence="8" key="1">
    <citation type="journal article" date="2014" name="Int. J. Syst. Evol. Microbiol.">
        <title>Complete genome sequence of Corynebacterium casei LMG S-19264T (=DSM 44701T), isolated from a smear-ripened cheese.</title>
        <authorList>
            <consortium name="US DOE Joint Genome Institute (JGI-PGF)"/>
            <person name="Walter F."/>
            <person name="Albersmeier A."/>
            <person name="Kalinowski J."/>
            <person name="Ruckert C."/>
        </authorList>
    </citation>
    <scope>NUCLEOTIDE SEQUENCE</scope>
    <source>
        <strain evidence="8">JCM 13064</strain>
    </source>
</reference>
<evidence type="ECO:0000256" key="3">
    <source>
        <dbReference type="ARBA" id="ARBA00023082"/>
    </source>
</evidence>
<evidence type="ECO:0000313" key="8">
    <source>
        <dbReference type="EMBL" id="GGL18907.1"/>
    </source>
</evidence>
<dbReference type="CDD" id="cd06171">
    <property type="entry name" value="Sigma70_r4"/>
    <property type="match status" value="1"/>
</dbReference>
<dbReference type="SUPFAM" id="SSF88946">
    <property type="entry name" value="Sigma2 domain of RNA polymerase sigma factors"/>
    <property type="match status" value="1"/>
</dbReference>
<comment type="caution">
    <text evidence="8">The sequence shown here is derived from an EMBL/GenBank/DDBJ whole genome shotgun (WGS) entry which is preliminary data.</text>
</comment>